<evidence type="ECO:0000256" key="1">
    <source>
        <dbReference type="ARBA" id="ARBA00000142"/>
    </source>
</evidence>
<feature type="binding site" evidence="7">
    <location>
        <position position="134"/>
    </location>
    <ligand>
        <name>S-adenosyl-L-methionine</name>
        <dbReference type="ChEBI" id="CHEBI:59789"/>
    </ligand>
</feature>
<dbReference type="UniPathway" id="UPA00989"/>
<dbReference type="InterPro" id="IPR055361">
    <property type="entry name" value="tRNA_methyltr_TrmB_bact"/>
</dbReference>
<comment type="caution">
    <text evidence="8">The sequence shown here is derived from an EMBL/GenBank/DDBJ whole genome shotgun (WGS) entry which is preliminary data.</text>
</comment>
<feature type="binding site" evidence="7">
    <location>
        <position position="112"/>
    </location>
    <ligand>
        <name>S-adenosyl-L-methionine</name>
        <dbReference type="ChEBI" id="CHEBI:59789"/>
    </ligand>
</feature>
<protein>
    <recommendedName>
        <fullName evidence="7">tRNA (guanine-N(7)-)-methyltransferase</fullName>
        <ecNumber evidence="7">2.1.1.33</ecNumber>
    </recommendedName>
    <alternativeName>
        <fullName evidence="7">tRNA (guanine(46)-N(7))-methyltransferase</fullName>
    </alternativeName>
    <alternativeName>
        <fullName evidence="7">tRNA(m7G46)-methyltransferase</fullName>
    </alternativeName>
</protein>
<dbReference type="PANTHER" id="PTHR23417:SF14">
    <property type="entry name" value="PENTACOTRIPEPTIDE-REPEAT REGION OF PRORP DOMAIN-CONTAINING PROTEIN"/>
    <property type="match status" value="1"/>
</dbReference>
<evidence type="ECO:0000256" key="3">
    <source>
        <dbReference type="ARBA" id="ARBA00022603"/>
    </source>
</evidence>
<accession>A0A840VLL9</accession>
<dbReference type="GO" id="GO:0008176">
    <property type="term" value="F:tRNA (guanine(46)-N7)-methyltransferase activity"/>
    <property type="evidence" value="ECO:0007669"/>
    <property type="project" value="UniProtKB-UniRule"/>
</dbReference>
<dbReference type="Proteomes" id="UP000553706">
    <property type="component" value="Unassembled WGS sequence"/>
</dbReference>
<dbReference type="EMBL" id="JACHFJ010000002">
    <property type="protein sequence ID" value="MBB5372481.1"/>
    <property type="molecule type" value="Genomic_DNA"/>
</dbReference>
<dbReference type="PROSITE" id="PS51625">
    <property type="entry name" value="SAM_MT_TRMB"/>
    <property type="match status" value="1"/>
</dbReference>
<feature type="binding site" evidence="7">
    <location>
        <position position="138"/>
    </location>
    <ligand>
        <name>substrate</name>
    </ligand>
</feature>
<comment type="caution">
    <text evidence="7">Lacks conserved residue(s) required for the propagation of feature annotation.</text>
</comment>
<evidence type="ECO:0000256" key="5">
    <source>
        <dbReference type="ARBA" id="ARBA00022691"/>
    </source>
</evidence>
<feature type="binding site" evidence="7">
    <location>
        <begin position="203"/>
        <end position="206"/>
    </location>
    <ligand>
        <name>substrate</name>
    </ligand>
</feature>
<sequence length="224" mass="25664">MAVEDVKPVPDRLYGRVKGKKLRPRQEWLLAEFLPRTSWPEASFAITPREIWLEVGFGGGEHAYELASKNPDVGYIAAEVFEVGICSLLSRIAPDHAEHPEPLPNLRLFTDDARPLLRGMADGSLSKLFLMFPDPWPKARHAKRRFVHPELVKEVARALRPGGEWRIASDDPTYQEWTDEVLSAQDIFTVTRRTEHPEGWPHTRYEAKAIAAGRHPVYWSLIRR</sequence>
<proteinExistence type="inferred from homology"/>
<comment type="function">
    <text evidence="2 7">Catalyzes the formation of N(7)-methylguanine at position 46 (m7G46) in tRNA.</text>
</comment>
<dbReference type="PANTHER" id="PTHR23417">
    <property type="entry name" value="3-DEOXY-D-MANNO-OCTULOSONIC-ACID TRANSFERASE/TRNA GUANINE-N 7 - -METHYLTRANSFERASE"/>
    <property type="match status" value="1"/>
</dbReference>
<evidence type="ECO:0000313" key="9">
    <source>
        <dbReference type="Proteomes" id="UP000553706"/>
    </source>
</evidence>
<organism evidence="8 9">
    <name type="scientific">Acidocella aromatica</name>
    <dbReference type="NCBI Taxonomy" id="1303579"/>
    <lineage>
        <taxon>Bacteria</taxon>
        <taxon>Pseudomonadati</taxon>
        <taxon>Pseudomonadota</taxon>
        <taxon>Alphaproteobacteria</taxon>
        <taxon>Acetobacterales</taxon>
        <taxon>Acidocellaceae</taxon>
        <taxon>Acidocella</taxon>
    </lineage>
</organism>
<dbReference type="EC" id="2.1.1.33" evidence="7"/>
<dbReference type="HAMAP" id="MF_01057">
    <property type="entry name" value="tRNA_methyltr_TrmB"/>
    <property type="match status" value="1"/>
</dbReference>
<keyword evidence="3 7" id="KW-0489">Methyltransferase</keyword>
<keyword evidence="6 7" id="KW-0819">tRNA processing</keyword>
<evidence type="ECO:0000256" key="4">
    <source>
        <dbReference type="ARBA" id="ARBA00022679"/>
    </source>
</evidence>
<dbReference type="Gene3D" id="3.40.50.150">
    <property type="entry name" value="Vaccinia Virus protein VP39"/>
    <property type="match status" value="1"/>
</dbReference>
<dbReference type="Pfam" id="PF02390">
    <property type="entry name" value="Methyltransf_4"/>
    <property type="match status" value="1"/>
</dbReference>
<feature type="binding site" evidence="7">
    <location>
        <position position="54"/>
    </location>
    <ligand>
        <name>S-adenosyl-L-methionine</name>
        <dbReference type="ChEBI" id="CHEBI:59789"/>
    </ligand>
</feature>
<evidence type="ECO:0000313" key="8">
    <source>
        <dbReference type="EMBL" id="MBB5372481.1"/>
    </source>
</evidence>
<keyword evidence="9" id="KW-1185">Reference proteome</keyword>
<dbReference type="RefSeq" id="WP_183265503.1">
    <property type="nucleotide sequence ID" value="NZ_JACHFJ010000002.1"/>
</dbReference>
<dbReference type="SUPFAM" id="SSF53335">
    <property type="entry name" value="S-adenosyl-L-methionine-dependent methyltransferases"/>
    <property type="match status" value="1"/>
</dbReference>
<dbReference type="InterPro" id="IPR029063">
    <property type="entry name" value="SAM-dependent_MTases_sf"/>
</dbReference>
<dbReference type="InterPro" id="IPR003358">
    <property type="entry name" value="tRNA_(Gua-N-7)_MeTrfase_Trmb"/>
</dbReference>
<name>A0A840VLL9_9PROT</name>
<evidence type="ECO:0000256" key="2">
    <source>
        <dbReference type="ARBA" id="ARBA00003015"/>
    </source>
</evidence>
<keyword evidence="5 7" id="KW-0949">S-adenosyl-L-methionine</keyword>
<evidence type="ECO:0000256" key="7">
    <source>
        <dbReference type="HAMAP-Rule" id="MF_01057"/>
    </source>
</evidence>
<comment type="catalytic activity">
    <reaction evidence="1 7">
        <text>guanosine(46) in tRNA + S-adenosyl-L-methionine = N(7)-methylguanosine(46) in tRNA + S-adenosyl-L-homocysteine</text>
        <dbReference type="Rhea" id="RHEA:42708"/>
        <dbReference type="Rhea" id="RHEA-COMP:10188"/>
        <dbReference type="Rhea" id="RHEA-COMP:10189"/>
        <dbReference type="ChEBI" id="CHEBI:57856"/>
        <dbReference type="ChEBI" id="CHEBI:59789"/>
        <dbReference type="ChEBI" id="CHEBI:74269"/>
        <dbReference type="ChEBI" id="CHEBI:74480"/>
        <dbReference type="EC" id="2.1.1.33"/>
    </reaction>
</comment>
<reference evidence="8 9" key="1">
    <citation type="submission" date="2020-08" db="EMBL/GenBank/DDBJ databases">
        <title>Genomic Encyclopedia of Type Strains, Phase IV (KMG-IV): sequencing the most valuable type-strain genomes for metagenomic binning, comparative biology and taxonomic classification.</title>
        <authorList>
            <person name="Goeker M."/>
        </authorList>
    </citation>
    <scope>NUCLEOTIDE SEQUENCE [LARGE SCALE GENOMIC DNA]</scope>
    <source>
        <strain evidence="8 9">DSM 27026</strain>
    </source>
</reference>
<dbReference type="GO" id="GO:0043527">
    <property type="term" value="C:tRNA methyltransferase complex"/>
    <property type="evidence" value="ECO:0007669"/>
    <property type="project" value="TreeGrafter"/>
</dbReference>
<gene>
    <name evidence="7" type="primary">trmB</name>
    <name evidence="8" type="ORF">HNP71_000719</name>
</gene>
<comment type="pathway">
    <text evidence="7">tRNA modification; N(7)-methylguanine-tRNA biosynthesis.</text>
</comment>
<comment type="similarity">
    <text evidence="7">Belongs to the class I-like SAM-binding methyltransferase superfamily. TrmB family.</text>
</comment>
<feature type="binding site" evidence="7">
    <location>
        <position position="79"/>
    </location>
    <ligand>
        <name>S-adenosyl-L-methionine</name>
        <dbReference type="ChEBI" id="CHEBI:59789"/>
    </ligand>
</feature>
<feature type="binding site" evidence="7">
    <location>
        <position position="170"/>
    </location>
    <ligand>
        <name>substrate</name>
    </ligand>
</feature>
<evidence type="ECO:0000256" key="6">
    <source>
        <dbReference type="ARBA" id="ARBA00022694"/>
    </source>
</evidence>
<keyword evidence="4 7" id="KW-0808">Transferase</keyword>
<dbReference type="AlphaFoldDB" id="A0A840VLL9"/>